<dbReference type="AlphaFoldDB" id="A0A2U1Q766"/>
<keyword evidence="3" id="KW-0862">Zinc</keyword>
<dbReference type="EMBL" id="PKPP01000352">
    <property type="protein sequence ID" value="PWA93844.1"/>
    <property type="molecule type" value="Genomic_DNA"/>
</dbReference>
<protein>
    <submittedName>
        <fullName evidence="7">RING/U-box superfamily protein</fullName>
    </submittedName>
</protein>
<gene>
    <name evidence="7" type="ORF">CTI12_AA066560</name>
</gene>
<proteinExistence type="predicted"/>
<dbReference type="GO" id="GO:0000785">
    <property type="term" value="C:chromatin"/>
    <property type="evidence" value="ECO:0007669"/>
    <property type="project" value="TreeGrafter"/>
</dbReference>
<name>A0A2U1Q766_ARTAN</name>
<dbReference type="Proteomes" id="UP000245207">
    <property type="component" value="Unassembled WGS sequence"/>
</dbReference>
<dbReference type="OrthoDB" id="10263264at2759"/>
<feature type="compositionally biased region" description="Low complexity" evidence="5">
    <location>
        <begin position="525"/>
        <end position="538"/>
    </location>
</feature>
<dbReference type="GO" id="GO:0061665">
    <property type="term" value="F:SUMO ligase activity"/>
    <property type="evidence" value="ECO:0007669"/>
    <property type="project" value="TreeGrafter"/>
</dbReference>
<feature type="region of interest" description="Disordered" evidence="5">
    <location>
        <begin position="514"/>
        <end position="538"/>
    </location>
</feature>
<feature type="compositionally biased region" description="Polar residues" evidence="5">
    <location>
        <begin position="576"/>
        <end position="596"/>
    </location>
</feature>
<dbReference type="InterPro" id="IPR004181">
    <property type="entry name" value="Znf_MIZ"/>
</dbReference>
<dbReference type="PANTHER" id="PTHR10782:SF4">
    <property type="entry name" value="TONALLI, ISOFORM E"/>
    <property type="match status" value="1"/>
</dbReference>
<evidence type="ECO:0000313" key="8">
    <source>
        <dbReference type="Proteomes" id="UP000245207"/>
    </source>
</evidence>
<feature type="compositionally biased region" description="Basic and acidic residues" evidence="5">
    <location>
        <begin position="442"/>
        <end position="454"/>
    </location>
</feature>
<reference evidence="7 8" key="1">
    <citation type="journal article" date="2018" name="Mol. Plant">
        <title>The genome of Artemisia annua provides insight into the evolution of Asteraceae family and artemisinin biosynthesis.</title>
        <authorList>
            <person name="Shen Q."/>
            <person name="Zhang L."/>
            <person name="Liao Z."/>
            <person name="Wang S."/>
            <person name="Yan T."/>
            <person name="Shi P."/>
            <person name="Liu M."/>
            <person name="Fu X."/>
            <person name="Pan Q."/>
            <person name="Wang Y."/>
            <person name="Lv Z."/>
            <person name="Lu X."/>
            <person name="Zhang F."/>
            <person name="Jiang W."/>
            <person name="Ma Y."/>
            <person name="Chen M."/>
            <person name="Hao X."/>
            <person name="Li L."/>
            <person name="Tang Y."/>
            <person name="Lv G."/>
            <person name="Zhou Y."/>
            <person name="Sun X."/>
            <person name="Brodelius P.E."/>
            <person name="Rose J.K.C."/>
            <person name="Tang K."/>
        </authorList>
    </citation>
    <scope>NUCLEOTIDE SEQUENCE [LARGE SCALE GENOMIC DNA]</scope>
    <source>
        <strain evidence="8">cv. Huhao1</strain>
        <tissue evidence="7">Leaf</tissue>
    </source>
</reference>
<keyword evidence="2 4" id="KW-0863">Zinc-finger</keyword>
<comment type="caution">
    <text evidence="7">The sequence shown here is derived from an EMBL/GenBank/DDBJ whole genome shotgun (WGS) entry which is preliminary data.</text>
</comment>
<dbReference type="InterPro" id="IPR013083">
    <property type="entry name" value="Znf_RING/FYVE/PHD"/>
</dbReference>
<feature type="compositionally biased region" description="Pro residues" evidence="5">
    <location>
        <begin position="748"/>
        <end position="761"/>
    </location>
</feature>
<dbReference type="CDD" id="cd16650">
    <property type="entry name" value="SP-RING_PIAS-like"/>
    <property type="match status" value="1"/>
</dbReference>
<dbReference type="PROSITE" id="PS51044">
    <property type="entry name" value="ZF_SP_RING"/>
    <property type="match status" value="1"/>
</dbReference>
<keyword evidence="8" id="KW-1185">Reference proteome</keyword>
<accession>A0A2U1Q766</accession>
<evidence type="ECO:0000256" key="2">
    <source>
        <dbReference type="ARBA" id="ARBA00022771"/>
    </source>
</evidence>
<dbReference type="GO" id="GO:0016925">
    <property type="term" value="P:protein sumoylation"/>
    <property type="evidence" value="ECO:0007669"/>
    <property type="project" value="TreeGrafter"/>
</dbReference>
<sequence length="803" mass="88261">MATGGAVMNGNGETGQGQGQSLSPSYVNSFRISAVTSRLLAHVRGEANTTDNTEFCNLCLSLARGIDYAVSNNDVPNRAPDLPFLLKQVCQRKNDITIQAAIMVLMISVKSACTTGWFSETAKEELHALSDEMQRSFCSVNVEDMNSHMKNKESNHLSTISTIMSRFYPGMKMGEIFALVETKPGYDSYVTDLHISKNARTSPGDKIYLFVAQVDNIETSSCIISPQQVNFLLNGDGVEKRTCVQKEAGPQLPTPVTNMLKYGSNLLQVVGQFTGRYIVAIAFMSVISNPTFPTLPDYIPPVAASPDPDNEIIEGPSRVSLKCPISYSRIRIPVKGHSCKHLQCFDFNNYVEINSRRPNWRCPHCWQSVSFHDIRIDQSMVKVLKEVGEDISYVKISNDGSWESVTESQENPEKPKDAPSSNQETYVQDVDDIMDLTENDNEVDKAEKDIDKKPSPAGESSAVNKNTAPHMEDGFWTEFYSTGLPGTRMNNSRSDVSEVVQRNQQMFNSITLGQTQSQSQIPVSNNMQQQQNDNSNNNGNLYTRYQNWVTRTPNAVQALPAQGSATVANGDRQQHLSRPQLNQHQVSRMISSQNQGQRDHPVPILPSPQHISNGRHIPSAHFNPYQQHSMNQRPTSYPVRSPAHLSPQIRPVGPMTSSQNPQYSMADIHRATFQATSQASSIPPSIPAPGQSVTVASTGDQRGGSVDGSGEENWRPTGRMRGSLSGRAYSETLNQNIIRPNQPVQAARPPPSVNTPRPFIPPHLQNLMPNNIRSQAPQTGGSGPGSESSVAGSTAPTDVLPDK</sequence>
<feature type="region of interest" description="Disordered" evidence="5">
    <location>
        <begin position="674"/>
        <end position="724"/>
    </location>
</feature>
<dbReference type="GO" id="GO:0008270">
    <property type="term" value="F:zinc ion binding"/>
    <property type="evidence" value="ECO:0007669"/>
    <property type="project" value="UniProtKB-KW"/>
</dbReference>
<evidence type="ECO:0000313" key="7">
    <source>
        <dbReference type="EMBL" id="PWA93844.1"/>
    </source>
</evidence>
<feature type="region of interest" description="Disordered" evidence="5">
    <location>
        <begin position="564"/>
        <end position="601"/>
    </location>
</feature>
<feature type="region of interest" description="Disordered" evidence="5">
    <location>
        <begin position="737"/>
        <end position="803"/>
    </location>
</feature>
<feature type="compositionally biased region" description="Low complexity" evidence="5">
    <location>
        <begin position="677"/>
        <end position="692"/>
    </location>
</feature>
<dbReference type="PANTHER" id="PTHR10782">
    <property type="entry name" value="ZINC FINGER MIZ DOMAIN-CONTAINING PROTEIN"/>
    <property type="match status" value="1"/>
</dbReference>
<feature type="region of interest" description="Disordered" evidence="5">
    <location>
        <begin position="440"/>
        <end position="469"/>
    </location>
</feature>
<feature type="region of interest" description="Disordered" evidence="5">
    <location>
        <begin position="401"/>
        <end position="425"/>
    </location>
</feature>
<dbReference type="Gene3D" id="3.30.40.10">
    <property type="entry name" value="Zinc/RING finger domain, C3HC4 (zinc finger)"/>
    <property type="match status" value="1"/>
</dbReference>
<feature type="region of interest" description="Disordered" evidence="5">
    <location>
        <begin position="1"/>
        <end position="22"/>
    </location>
</feature>
<feature type="domain" description="SP-RING-type" evidence="6">
    <location>
        <begin position="308"/>
        <end position="389"/>
    </location>
</feature>
<feature type="compositionally biased region" description="Polar residues" evidence="5">
    <location>
        <begin position="767"/>
        <end position="796"/>
    </location>
</feature>
<keyword evidence="1" id="KW-0479">Metal-binding</keyword>
<evidence type="ECO:0000256" key="1">
    <source>
        <dbReference type="ARBA" id="ARBA00022723"/>
    </source>
</evidence>
<evidence type="ECO:0000256" key="5">
    <source>
        <dbReference type="SAM" id="MobiDB-lite"/>
    </source>
</evidence>
<evidence type="ECO:0000256" key="4">
    <source>
        <dbReference type="PROSITE-ProRule" id="PRU00452"/>
    </source>
</evidence>
<dbReference type="STRING" id="35608.A0A2U1Q766"/>
<feature type="compositionally biased region" description="Polar residues" evidence="5">
    <location>
        <begin position="514"/>
        <end position="524"/>
    </location>
</feature>
<evidence type="ECO:0000256" key="3">
    <source>
        <dbReference type="ARBA" id="ARBA00022833"/>
    </source>
</evidence>
<evidence type="ECO:0000259" key="6">
    <source>
        <dbReference type="PROSITE" id="PS51044"/>
    </source>
</evidence>
<dbReference type="Pfam" id="PF02891">
    <property type="entry name" value="zf-MIZ"/>
    <property type="match status" value="1"/>
</dbReference>
<organism evidence="7 8">
    <name type="scientific">Artemisia annua</name>
    <name type="common">Sweet wormwood</name>
    <dbReference type="NCBI Taxonomy" id="35608"/>
    <lineage>
        <taxon>Eukaryota</taxon>
        <taxon>Viridiplantae</taxon>
        <taxon>Streptophyta</taxon>
        <taxon>Embryophyta</taxon>
        <taxon>Tracheophyta</taxon>
        <taxon>Spermatophyta</taxon>
        <taxon>Magnoliopsida</taxon>
        <taxon>eudicotyledons</taxon>
        <taxon>Gunneridae</taxon>
        <taxon>Pentapetalae</taxon>
        <taxon>asterids</taxon>
        <taxon>campanulids</taxon>
        <taxon>Asterales</taxon>
        <taxon>Asteraceae</taxon>
        <taxon>Asteroideae</taxon>
        <taxon>Anthemideae</taxon>
        <taxon>Artemisiinae</taxon>
        <taxon>Artemisia</taxon>
    </lineage>
</organism>